<dbReference type="EMBL" id="JACJSI010000043">
    <property type="protein sequence ID" value="MBD2531858.1"/>
    <property type="molecule type" value="Genomic_DNA"/>
</dbReference>
<organism evidence="1 2">
    <name type="scientific">Nostoc flagelliforme FACHB-838</name>
    <dbReference type="NCBI Taxonomy" id="2692904"/>
    <lineage>
        <taxon>Bacteria</taxon>
        <taxon>Bacillati</taxon>
        <taxon>Cyanobacteriota</taxon>
        <taxon>Cyanophyceae</taxon>
        <taxon>Nostocales</taxon>
        <taxon>Nostocaceae</taxon>
        <taxon>Nostoc</taxon>
    </lineage>
</organism>
<comment type="caution">
    <text evidence="1">The sequence shown here is derived from an EMBL/GenBank/DDBJ whole genome shotgun (WGS) entry which is preliminary data.</text>
</comment>
<evidence type="ECO:0000313" key="1">
    <source>
        <dbReference type="EMBL" id="MBD2531858.1"/>
    </source>
</evidence>
<sequence length="76" mass="8834">MYTHLCAKSKFSLRKSFKPIEGVYLRFERSTGIPGSDPDYAIWGDYNTEEFARRSQQFTSITRQLQGCKANYNKSI</sequence>
<accession>A0ABR8DRU9</accession>
<name>A0ABR8DRU9_9NOSO</name>
<proteinExistence type="predicted"/>
<gene>
    <name evidence="1" type="ORF">H6G97_20625</name>
</gene>
<protein>
    <submittedName>
        <fullName evidence="1">Uncharacterized protein</fullName>
    </submittedName>
</protein>
<dbReference type="Proteomes" id="UP000623440">
    <property type="component" value="Unassembled WGS sequence"/>
</dbReference>
<evidence type="ECO:0000313" key="2">
    <source>
        <dbReference type="Proteomes" id="UP000623440"/>
    </source>
</evidence>
<reference evidence="1 2" key="1">
    <citation type="journal article" date="2020" name="ISME J.">
        <title>Comparative genomics reveals insights into cyanobacterial evolution and habitat adaptation.</title>
        <authorList>
            <person name="Chen M.Y."/>
            <person name="Teng W.K."/>
            <person name="Zhao L."/>
            <person name="Hu C.X."/>
            <person name="Zhou Y.K."/>
            <person name="Han B.P."/>
            <person name="Song L.R."/>
            <person name="Shu W.S."/>
        </authorList>
    </citation>
    <scope>NUCLEOTIDE SEQUENCE [LARGE SCALE GENOMIC DNA]</scope>
    <source>
        <strain evidence="1 2">FACHB-838</strain>
    </source>
</reference>
<keyword evidence="2" id="KW-1185">Reference proteome</keyword>